<dbReference type="RefSeq" id="WP_408242042.1">
    <property type="nucleotide sequence ID" value="NZ_JAQQCF010000061.1"/>
</dbReference>
<feature type="signal peptide" evidence="1">
    <location>
        <begin position="1"/>
        <end position="22"/>
    </location>
</feature>
<feature type="chain" id="PRO_5046795800" evidence="1">
    <location>
        <begin position="23"/>
        <end position="126"/>
    </location>
</feature>
<proteinExistence type="predicted"/>
<dbReference type="EMBL" id="JAQQCF010000061">
    <property type="protein sequence ID" value="MFM0642219.1"/>
    <property type="molecule type" value="Genomic_DNA"/>
</dbReference>
<keyword evidence="3" id="KW-1185">Reference proteome</keyword>
<comment type="caution">
    <text evidence="2">The sequence shown here is derived from an EMBL/GenBank/DDBJ whole genome shotgun (WGS) entry which is preliminary data.</text>
</comment>
<keyword evidence="1" id="KW-0732">Signal</keyword>
<dbReference type="Proteomes" id="UP001629432">
    <property type="component" value="Unassembled WGS sequence"/>
</dbReference>
<accession>A0ABW9E5L1</accession>
<protein>
    <submittedName>
        <fullName evidence="2">Uncharacterized protein</fullName>
    </submittedName>
</protein>
<gene>
    <name evidence="2" type="ORF">PQQ63_36645</name>
</gene>
<evidence type="ECO:0000256" key="1">
    <source>
        <dbReference type="SAM" id="SignalP"/>
    </source>
</evidence>
<sequence>MPKKKAAIFIGVFLLSAGLANAGQMDRASASNSDGGAQATIELGSLGAQPSLFDAGSQHAAAAMARDAIAVVRNEPHARTSVLWLDDSRHANAKVTAGKHTCDVAMELTPGKQKPYGWLVDSIKCP</sequence>
<name>A0ABW9E5L1_9BURK</name>
<evidence type="ECO:0000313" key="2">
    <source>
        <dbReference type="EMBL" id="MFM0642219.1"/>
    </source>
</evidence>
<organism evidence="2 3">
    <name type="scientific">Paraburkholderia metrosideri</name>
    <dbReference type="NCBI Taxonomy" id="580937"/>
    <lineage>
        <taxon>Bacteria</taxon>
        <taxon>Pseudomonadati</taxon>
        <taxon>Pseudomonadota</taxon>
        <taxon>Betaproteobacteria</taxon>
        <taxon>Burkholderiales</taxon>
        <taxon>Burkholderiaceae</taxon>
        <taxon>Paraburkholderia</taxon>
    </lineage>
</organism>
<reference evidence="2 3" key="1">
    <citation type="journal article" date="2024" name="Chem. Sci.">
        <title>Discovery of megapolipeptins by genome mining of a Burkholderiales bacteria collection.</title>
        <authorList>
            <person name="Paulo B.S."/>
            <person name="Recchia M.J.J."/>
            <person name="Lee S."/>
            <person name="Fergusson C.H."/>
            <person name="Romanowski S.B."/>
            <person name="Hernandez A."/>
            <person name="Krull N."/>
            <person name="Liu D.Y."/>
            <person name="Cavanagh H."/>
            <person name="Bos A."/>
            <person name="Gray C.A."/>
            <person name="Murphy B.T."/>
            <person name="Linington R.G."/>
            <person name="Eustaquio A.S."/>
        </authorList>
    </citation>
    <scope>NUCLEOTIDE SEQUENCE [LARGE SCALE GENOMIC DNA]</scope>
    <source>
        <strain evidence="2 3">RL17-338-BIC-A</strain>
    </source>
</reference>
<evidence type="ECO:0000313" key="3">
    <source>
        <dbReference type="Proteomes" id="UP001629432"/>
    </source>
</evidence>